<sequence length="583" mass="64513">MKELGNVEVRLIGIRSKTSYVQRNLTKFIPEGEDEDFDEIEIVHENIKNINASRMDPTSSQPASNDDDTVTYQQLYGAYLNFWNSLNDCVSDEYKLIPENGTRPTYREAKNLWKAMKQPRQRKLLWVTTGFLHGEFPNDEAEFRREKEAGLINETNVTDGADEEFESSSDDDDIDIDLPDMNDENIPPVGAGAPQNALERLYGGRPAELQDISSDEESPQVCCFFRKDRINANAITLRPAILEGSLGDADMSVQEEISSTDNAPAALASLAVVATIPPIATPAVDDSLAAAVVGNEVVEDSQMDDYVDAFVETVQDDYIIEEPDLSPPRSLINDSPQISALSDSPVPTPQSTYSNSQIPTSTVPKEISPPKKRRIIETDDESDVEMKDSENDKTSYIDEQIASPEQNQAHTSKPTKENRRKKPSPKPSTSKPTPRVPTRSAIQANKRASKIFRKRTNELDSDDSEDSVQSNNSVLDVLDSHIVSDGSDTDLEISSLDGFIQLDDSVFEEESSDENITMSDSRRVANSEDPSIQSTLNVEIYTHTDSGERDLPATVPRATVKNAPSTPKTTPLFAHLGKSRYSS</sequence>
<name>A0AC35EZU3_9BILA</name>
<evidence type="ECO:0000313" key="2">
    <source>
        <dbReference type="WBParaSite" id="PS1159_v2.g12325.t2"/>
    </source>
</evidence>
<protein>
    <submittedName>
        <fullName evidence="2">Uncharacterized protein</fullName>
    </submittedName>
</protein>
<dbReference type="Proteomes" id="UP000887580">
    <property type="component" value="Unplaced"/>
</dbReference>
<reference evidence="2" key="1">
    <citation type="submission" date="2022-11" db="UniProtKB">
        <authorList>
            <consortium name="WormBaseParasite"/>
        </authorList>
    </citation>
    <scope>IDENTIFICATION</scope>
</reference>
<organism evidence="1 2">
    <name type="scientific">Panagrolaimus sp. PS1159</name>
    <dbReference type="NCBI Taxonomy" id="55785"/>
    <lineage>
        <taxon>Eukaryota</taxon>
        <taxon>Metazoa</taxon>
        <taxon>Ecdysozoa</taxon>
        <taxon>Nematoda</taxon>
        <taxon>Chromadorea</taxon>
        <taxon>Rhabditida</taxon>
        <taxon>Tylenchina</taxon>
        <taxon>Panagrolaimomorpha</taxon>
        <taxon>Panagrolaimoidea</taxon>
        <taxon>Panagrolaimidae</taxon>
        <taxon>Panagrolaimus</taxon>
    </lineage>
</organism>
<proteinExistence type="predicted"/>
<dbReference type="WBParaSite" id="PS1159_v2.g12325.t2">
    <property type="protein sequence ID" value="PS1159_v2.g12325.t2"/>
    <property type="gene ID" value="PS1159_v2.g12325"/>
</dbReference>
<evidence type="ECO:0000313" key="1">
    <source>
        <dbReference type="Proteomes" id="UP000887580"/>
    </source>
</evidence>
<accession>A0AC35EZU3</accession>